<name>A0A820RAD2_9BILA</name>
<keyword evidence="2" id="KW-1185">Reference proteome</keyword>
<dbReference type="EMBL" id="CAJOBP010004179">
    <property type="protein sequence ID" value="CAF4432105.1"/>
    <property type="molecule type" value="Genomic_DNA"/>
</dbReference>
<accession>A0A820RAD2</accession>
<feature type="non-terminal residue" evidence="1">
    <location>
        <position position="1"/>
    </location>
</feature>
<proteinExistence type="predicted"/>
<dbReference type="AlphaFoldDB" id="A0A820RAD2"/>
<evidence type="ECO:0000313" key="1">
    <source>
        <dbReference type="EMBL" id="CAF4432105.1"/>
    </source>
</evidence>
<evidence type="ECO:0000313" key="2">
    <source>
        <dbReference type="Proteomes" id="UP000663873"/>
    </source>
</evidence>
<comment type="caution">
    <text evidence="1">The sequence shown here is derived from an EMBL/GenBank/DDBJ whole genome shotgun (WGS) entry which is preliminary data.</text>
</comment>
<sequence length="66" mass="7565">KLRDLLLQLNYRELAEKNLVEEENVLLVLSSAKFSISFNRQSKHVNNIVITNLPNQLNNASSIDKN</sequence>
<dbReference type="Proteomes" id="UP000663873">
    <property type="component" value="Unassembled WGS sequence"/>
</dbReference>
<organism evidence="1 2">
    <name type="scientific">Rotaria socialis</name>
    <dbReference type="NCBI Taxonomy" id="392032"/>
    <lineage>
        <taxon>Eukaryota</taxon>
        <taxon>Metazoa</taxon>
        <taxon>Spiralia</taxon>
        <taxon>Gnathifera</taxon>
        <taxon>Rotifera</taxon>
        <taxon>Eurotatoria</taxon>
        <taxon>Bdelloidea</taxon>
        <taxon>Philodinida</taxon>
        <taxon>Philodinidae</taxon>
        <taxon>Rotaria</taxon>
    </lineage>
</organism>
<reference evidence="1" key="1">
    <citation type="submission" date="2021-02" db="EMBL/GenBank/DDBJ databases">
        <authorList>
            <person name="Nowell W R."/>
        </authorList>
    </citation>
    <scope>NUCLEOTIDE SEQUENCE</scope>
</reference>
<protein>
    <submittedName>
        <fullName evidence="1">Uncharacterized protein</fullName>
    </submittedName>
</protein>
<gene>
    <name evidence="1" type="ORF">UJA718_LOCUS21413</name>
</gene>